<dbReference type="Proteomes" id="UP000282060">
    <property type="component" value="Unassembled WGS sequence"/>
</dbReference>
<organism evidence="1 2">
    <name type="scientific">Shewanella atlantica</name>
    <dbReference type="NCBI Taxonomy" id="271099"/>
    <lineage>
        <taxon>Bacteria</taxon>
        <taxon>Pseudomonadati</taxon>
        <taxon>Pseudomonadota</taxon>
        <taxon>Gammaproteobacteria</taxon>
        <taxon>Alteromonadales</taxon>
        <taxon>Shewanellaceae</taxon>
        <taxon>Shewanella</taxon>
    </lineage>
</organism>
<gene>
    <name evidence="1" type="ORF">EKG39_01970</name>
</gene>
<evidence type="ECO:0000313" key="1">
    <source>
        <dbReference type="EMBL" id="RTR34465.1"/>
    </source>
</evidence>
<proteinExistence type="predicted"/>
<dbReference type="InterPro" id="IPR036622">
    <property type="entry name" value="LigA_sf"/>
</dbReference>
<comment type="caution">
    <text evidence="1">The sequence shown here is derived from an EMBL/GenBank/DDBJ whole genome shotgun (WGS) entry which is preliminary data.</text>
</comment>
<dbReference type="Gene3D" id="1.10.700.10">
    <property type="entry name" value="Dioxygenase LigAB, LigA subunit"/>
    <property type="match status" value="1"/>
</dbReference>
<name>A0A431WG74_9GAMM</name>
<dbReference type="AlphaFoldDB" id="A0A431WG74"/>
<protein>
    <recommendedName>
        <fullName evidence="3">Extradiol ring-cleavage dioxygenase LigAB LigA subunit domain-containing protein</fullName>
    </recommendedName>
</protein>
<dbReference type="OrthoDB" id="6197820at2"/>
<evidence type="ECO:0000313" key="2">
    <source>
        <dbReference type="Proteomes" id="UP000282060"/>
    </source>
</evidence>
<dbReference type="RefSeq" id="WP_126503731.1">
    <property type="nucleotide sequence ID" value="NZ_RXNV01000001.1"/>
</dbReference>
<keyword evidence="2" id="KW-1185">Reference proteome</keyword>
<reference evidence="1 2" key="1">
    <citation type="submission" date="2018-12" db="EMBL/GenBank/DDBJ databases">
        <authorList>
            <person name="Yu L."/>
        </authorList>
    </citation>
    <scope>NUCLEOTIDE SEQUENCE [LARGE SCALE GENOMIC DNA]</scope>
    <source>
        <strain evidence="1 2">HAW-EB5</strain>
    </source>
</reference>
<evidence type="ECO:0008006" key="3">
    <source>
        <dbReference type="Google" id="ProtNLM"/>
    </source>
</evidence>
<dbReference type="EMBL" id="RXNV01000001">
    <property type="protein sequence ID" value="RTR34465.1"/>
    <property type="molecule type" value="Genomic_DNA"/>
</dbReference>
<accession>A0A431WG74</accession>
<sequence>MSNFNDFFEKLGTDSDLMDAYKQDPEGVMKANGLTDEEIKTVMSGDTKKIKSLSGESVEAKTYMIIASPNDQK</sequence>